<proteinExistence type="predicted"/>
<feature type="region of interest" description="Disordered" evidence="1">
    <location>
        <begin position="68"/>
        <end position="92"/>
    </location>
</feature>
<sequence>MCRLGVDSKWPPSIFPRRNDRAVYPSPSTVDLADGSPFRRINTAAARLQSLHPTPTDVMLQTGIRQLGGQHSMSSSSVNAGRRSPPGSSSAPFSVLEGSRLVKLAGFLSEASGVIQQPTLADRWQAAATAAATTSRGQILRSPTGSRATSGWIVTHFRHRLHIRFRCVHGRFIPREPGYGKDAGLCRVFRPIEPKSKQVRQFRCVMR</sequence>
<evidence type="ECO:0000256" key="1">
    <source>
        <dbReference type="SAM" id="MobiDB-lite"/>
    </source>
</evidence>
<reference evidence="2" key="1">
    <citation type="submission" date="2022-08" db="UniProtKB">
        <authorList>
            <consortium name="EnsemblMetazoa"/>
        </authorList>
    </citation>
    <scope>IDENTIFICATION</scope>
    <source>
        <strain evidence="2">EBRO</strain>
    </source>
</reference>
<dbReference type="EnsemblMetazoa" id="AATE019934-RA">
    <property type="protein sequence ID" value="AATE019934-PA.1"/>
    <property type="gene ID" value="AATE019934"/>
</dbReference>
<organism evidence="2">
    <name type="scientific">Anopheles atroparvus</name>
    <name type="common">European mosquito</name>
    <dbReference type="NCBI Taxonomy" id="41427"/>
    <lineage>
        <taxon>Eukaryota</taxon>
        <taxon>Metazoa</taxon>
        <taxon>Ecdysozoa</taxon>
        <taxon>Arthropoda</taxon>
        <taxon>Hexapoda</taxon>
        <taxon>Insecta</taxon>
        <taxon>Pterygota</taxon>
        <taxon>Neoptera</taxon>
        <taxon>Endopterygota</taxon>
        <taxon>Diptera</taxon>
        <taxon>Nematocera</taxon>
        <taxon>Culicoidea</taxon>
        <taxon>Culicidae</taxon>
        <taxon>Anophelinae</taxon>
        <taxon>Anopheles</taxon>
    </lineage>
</organism>
<evidence type="ECO:0000313" key="2">
    <source>
        <dbReference type="EnsemblMetazoa" id="AATE019934-PA.1"/>
    </source>
</evidence>
<dbReference type="AlphaFoldDB" id="A0A182JKU0"/>
<feature type="compositionally biased region" description="Polar residues" evidence="1">
    <location>
        <begin position="69"/>
        <end position="79"/>
    </location>
</feature>
<protein>
    <submittedName>
        <fullName evidence="2">Uncharacterized protein</fullName>
    </submittedName>
</protein>
<dbReference type="VEuPathDB" id="VectorBase:AATE019934"/>
<name>A0A182JKU0_ANOAO</name>
<feature type="compositionally biased region" description="Low complexity" evidence="1">
    <location>
        <begin position="80"/>
        <end position="92"/>
    </location>
</feature>
<accession>A0A182JKU0</accession>